<dbReference type="GO" id="GO:0016020">
    <property type="term" value="C:membrane"/>
    <property type="evidence" value="ECO:0007669"/>
    <property type="project" value="UniProtKB-SubCell"/>
</dbReference>
<feature type="transmembrane region" description="Helical" evidence="8">
    <location>
        <begin position="122"/>
        <end position="150"/>
    </location>
</feature>
<dbReference type="PANTHER" id="PTHR23413">
    <property type="entry name" value="60S RIBOSOMAL PROTEIN L32 AND DNA-DIRECTED RNA POLYMERASE II, SUBUNIT N"/>
    <property type="match status" value="1"/>
</dbReference>
<comment type="similarity">
    <text evidence="2">Belongs to the eukaryotic ribosomal protein eL32 family.</text>
</comment>
<feature type="transmembrane region" description="Helical" evidence="8">
    <location>
        <begin position="211"/>
        <end position="232"/>
    </location>
</feature>
<keyword evidence="7" id="KW-0687">Ribonucleoprotein</keyword>
<dbReference type="PROSITE" id="PS50216">
    <property type="entry name" value="DHHC"/>
    <property type="match status" value="1"/>
</dbReference>
<keyword evidence="3 8" id="KW-0812">Transmembrane</keyword>
<keyword evidence="6 8" id="KW-0472">Membrane</keyword>
<dbReference type="EMBL" id="FR824343">
    <property type="protein sequence ID" value="CCA25446.1"/>
    <property type="molecule type" value="Genomic_DNA"/>
</dbReference>
<evidence type="ECO:0000256" key="2">
    <source>
        <dbReference type="ARBA" id="ARBA00008431"/>
    </source>
</evidence>
<keyword evidence="8" id="KW-0012">Acyltransferase</keyword>
<dbReference type="Pfam" id="PF01655">
    <property type="entry name" value="Ribosomal_L32e"/>
    <property type="match status" value="1"/>
</dbReference>
<evidence type="ECO:0000259" key="9">
    <source>
        <dbReference type="Pfam" id="PF01529"/>
    </source>
</evidence>
<accession>F0WVK4</accession>
<dbReference type="EC" id="2.3.1.225" evidence="8"/>
<name>F0WVK4_9STRA</name>
<evidence type="ECO:0000256" key="1">
    <source>
        <dbReference type="ARBA" id="ARBA00004141"/>
    </source>
</evidence>
<comment type="similarity">
    <text evidence="8">Belongs to the DHHC palmitoyltransferase family.</text>
</comment>
<dbReference type="AlphaFoldDB" id="F0WVK4"/>
<evidence type="ECO:0000256" key="5">
    <source>
        <dbReference type="ARBA" id="ARBA00022989"/>
    </source>
</evidence>
<gene>
    <name evidence="10" type="primary">AlNc14C298G10339</name>
    <name evidence="10" type="ORF">ALNC14_115900</name>
</gene>
<comment type="catalytic activity">
    <reaction evidence="8">
        <text>L-cysteinyl-[protein] + hexadecanoyl-CoA = S-hexadecanoyl-L-cysteinyl-[protein] + CoA</text>
        <dbReference type="Rhea" id="RHEA:36683"/>
        <dbReference type="Rhea" id="RHEA-COMP:10131"/>
        <dbReference type="Rhea" id="RHEA-COMP:11032"/>
        <dbReference type="ChEBI" id="CHEBI:29950"/>
        <dbReference type="ChEBI" id="CHEBI:57287"/>
        <dbReference type="ChEBI" id="CHEBI:57379"/>
        <dbReference type="ChEBI" id="CHEBI:74151"/>
        <dbReference type="EC" id="2.3.1.225"/>
    </reaction>
</comment>
<proteinExistence type="inferred from homology"/>
<dbReference type="SUPFAM" id="SSF52042">
    <property type="entry name" value="Ribosomal protein L32e"/>
    <property type="match status" value="1"/>
</dbReference>
<protein>
    <recommendedName>
        <fullName evidence="8">Palmitoyltransferase</fullName>
        <ecNumber evidence="8">2.3.1.225</ecNumber>
    </recommendedName>
</protein>
<dbReference type="HOGENOM" id="CLU_734501_0_0_1"/>
<dbReference type="CDD" id="cd00513">
    <property type="entry name" value="Ribosomal_L32_L32e"/>
    <property type="match status" value="1"/>
</dbReference>
<keyword evidence="4" id="KW-0689">Ribosomal protein</keyword>
<feature type="domain" description="Palmitoyltransferase DHHC" evidence="9">
    <location>
        <begin position="30"/>
        <end position="163"/>
    </location>
</feature>
<comment type="subcellular location">
    <subcellularLocation>
        <location evidence="1">Membrane</location>
        <topology evidence="1">Multi-pass membrane protein</topology>
    </subcellularLocation>
</comment>
<comment type="domain">
    <text evidence="8">The DHHC domain is required for palmitoyltransferase activity.</text>
</comment>
<dbReference type="GO" id="GO:0022625">
    <property type="term" value="C:cytosolic large ribosomal subunit"/>
    <property type="evidence" value="ECO:0007669"/>
    <property type="project" value="TreeGrafter"/>
</dbReference>
<evidence type="ECO:0000256" key="4">
    <source>
        <dbReference type="ARBA" id="ARBA00022980"/>
    </source>
</evidence>
<dbReference type="GO" id="GO:0019706">
    <property type="term" value="F:protein-cysteine S-palmitoyltransferase activity"/>
    <property type="evidence" value="ECO:0007669"/>
    <property type="project" value="UniProtKB-EC"/>
</dbReference>
<dbReference type="GO" id="GO:0006412">
    <property type="term" value="P:translation"/>
    <property type="evidence" value="ECO:0007669"/>
    <property type="project" value="InterPro"/>
</dbReference>
<reference evidence="10" key="1">
    <citation type="journal article" date="2011" name="PLoS Biol.">
        <title>Gene gain and loss during evolution of obligate parasitism in the white rust pathogen of Arabidopsis thaliana.</title>
        <authorList>
            <person name="Kemen E."/>
            <person name="Gardiner A."/>
            <person name="Schultz-Larsen T."/>
            <person name="Kemen A.C."/>
            <person name="Balmuth A.L."/>
            <person name="Robert-Seilaniantz A."/>
            <person name="Bailey K."/>
            <person name="Holub E."/>
            <person name="Studholme D.J."/>
            <person name="Maclean D."/>
            <person name="Jones J.D."/>
        </authorList>
    </citation>
    <scope>NUCLEOTIDE SEQUENCE</scope>
</reference>
<dbReference type="InterPro" id="IPR036351">
    <property type="entry name" value="Ribosomal_eL32_sf"/>
</dbReference>
<dbReference type="SMART" id="SM01393">
    <property type="entry name" value="Ribosomal_L32e"/>
    <property type="match status" value="1"/>
</dbReference>
<sequence>MSTDSFLRLPNASEHCLHDTSRVLEAKYNGERRYCRKCKASKPDRTHHCSTCRCCILKMDHHCIYINKCIGFYNYKFFLQFLGWSAVTCLQHSYLNFRYMFHERLQELLLMLYWKNIDVFSTSYQIVVSSLISTCLGIALAIFWMVHLYFISVNMTTLEYCEKRRDGDCINYYDLGIVQNLEQVLGTLHEFPYWFFPLQSPSVMKRGPSEFPANVILVTFLIILCNHGLLQLRNSICLRSSKMVQVTPVVRHKIVKKKVTKFKRHQSDNFIRVPTSWRRPKGIDGRVRRKFKGAIRMPNIGYGSNKKTRHVLPNGFKKFLVKNTAELELLLMHNRTYCAEIAHNVSGRKRTEIIQRAEQLNIRVTNPNARVRAEENE</sequence>
<evidence type="ECO:0000256" key="3">
    <source>
        <dbReference type="ARBA" id="ARBA00022692"/>
    </source>
</evidence>
<dbReference type="InterPro" id="IPR001515">
    <property type="entry name" value="Ribosomal_eL32"/>
</dbReference>
<evidence type="ECO:0000313" key="10">
    <source>
        <dbReference type="EMBL" id="CCA25446.1"/>
    </source>
</evidence>
<evidence type="ECO:0000256" key="8">
    <source>
        <dbReference type="RuleBase" id="RU079119"/>
    </source>
</evidence>
<reference evidence="10" key="2">
    <citation type="submission" date="2011-02" db="EMBL/GenBank/DDBJ databases">
        <authorList>
            <person name="MacLean D."/>
        </authorList>
    </citation>
    <scope>NUCLEOTIDE SEQUENCE</scope>
</reference>
<evidence type="ECO:0000256" key="7">
    <source>
        <dbReference type="ARBA" id="ARBA00023274"/>
    </source>
</evidence>
<evidence type="ECO:0000256" key="6">
    <source>
        <dbReference type="ARBA" id="ARBA00023136"/>
    </source>
</evidence>
<organism evidence="10">
    <name type="scientific">Albugo laibachii Nc14</name>
    <dbReference type="NCBI Taxonomy" id="890382"/>
    <lineage>
        <taxon>Eukaryota</taxon>
        <taxon>Sar</taxon>
        <taxon>Stramenopiles</taxon>
        <taxon>Oomycota</taxon>
        <taxon>Peronosporomycetes</taxon>
        <taxon>Albuginales</taxon>
        <taxon>Albuginaceae</taxon>
        <taxon>Albugo</taxon>
    </lineage>
</organism>
<dbReference type="GO" id="GO:0003735">
    <property type="term" value="F:structural constituent of ribosome"/>
    <property type="evidence" value="ECO:0007669"/>
    <property type="project" value="InterPro"/>
</dbReference>
<keyword evidence="5 8" id="KW-1133">Transmembrane helix</keyword>
<keyword evidence="8 10" id="KW-0808">Transferase</keyword>
<dbReference type="PANTHER" id="PTHR23413:SF1">
    <property type="entry name" value="RIBOSOMAL PROTEIN L32"/>
    <property type="match status" value="1"/>
</dbReference>
<dbReference type="InterPro" id="IPR001594">
    <property type="entry name" value="Palmitoyltrfase_DHHC"/>
</dbReference>
<dbReference type="Pfam" id="PF01529">
    <property type="entry name" value="DHHC"/>
    <property type="match status" value="1"/>
</dbReference>